<dbReference type="InterPro" id="IPR027417">
    <property type="entry name" value="P-loop_NTPase"/>
</dbReference>
<name>A0AAE3KNG6_9CYAN</name>
<dbReference type="Pfam" id="PF14516">
    <property type="entry name" value="AAA_35"/>
    <property type="match status" value="1"/>
</dbReference>
<reference evidence="1" key="1">
    <citation type="submission" date="2022-06" db="EMBL/GenBank/DDBJ databases">
        <title>New cyanobacteria of genus Symplocastrum in benthos of Lake Baikal.</title>
        <authorList>
            <person name="Sorokovikova E."/>
            <person name="Tikhonova I."/>
            <person name="Krasnopeev A."/>
            <person name="Evseev P."/>
            <person name="Gladkikh A."/>
            <person name="Belykh O."/>
        </authorList>
    </citation>
    <scope>NUCLEOTIDE SEQUENCE</scope>
    <source>
        <strain evidence="1">BBK-W-15</strain>
    </source>
</reference>
<dbReference type="RefSeq" id="WP_254012585.1">
    <property type="nucleotide sequence ID" value="NZ_JAMZMM010000143.1"/>
</dbReference>
<evidence type="ECO:0000313" key="2">
    <source>
        <dbReference type="Proteomes" id="UP001204953"/>
    </source>
</evidence>
<dbReference type="AlphaFoldDB" id="A0AAE3KNG6"/>
<dbReference type="SUPFAM" id="SSF52540">
    <property type="entry name" value="P-loop containing nucleoside triphosphate hydrolases"/>
    <property type="match status" value="1"/>
</dbReference>
<dbReference type="Proteomes" id="UP001204953">
    <property type="component" value="Unassembled WGS sequence"/>
</dbReference>
<evidence type="ECO:0000313" key="1">
    <source>
        <dbReference type="EMBL" id="MCP2729811.1"/>
    </source>
</evidence>
<accession>A0AAE3KNG6</accession>
<comment type="caution">
    <text evidence="1">The sequence shown here is derived from an EMBL/GenBank/DDBJ whole genome shotgun (WGS) entry which is preliminary data.</text>
</comment>
<keyword evidence="2" id="KW-1185">Reference proteome</keyword>
<proteinExistence type="predicted"/>
<dbReference type="EMBL" id="JAMZMM010000143">
    <property type="protein sequence ID" value="MCP2729811.1"/>
    <property type="molecule type" value="Genomic_DNA"/>
</dbReference>
<sequence length="449" mass="51422">MSWDAFLQEVAEAHKLFDGDEKEAFCVRFAERNLSELDVHVATDLKISEVTLQRRLGRVYGIFALICPSLNTDRRGKFKILRNWLKRQYDSYQKIGRLPSLSTTSDLEKGKNVRDRTTQNKEDLYVQRPPIELLCYEALFQPGALIRIKAPRQMGKTELMAKILNYAEQHGFQKVYLNLRQPEESVVQDLDQFLRWFCTNVSRQLHQSCQVNEYWDKGMSSNDNCSAYLQECILEQIDCPLVLGLDTVDRLFSHLAMAQDFFGMLRAWHEDAKILDNWKKLLLIVSHSTEVYIPLDINHSPFNVGLTIQLSEFTPMQVAELAENHGHSLTKAEVTLLINMVGGHPGLIEQALIELKKSSDANLEQLLNDAPTEAGLYGNHLRKMWQKLQENPVLVSAFKTVVETSHPVGLESKLAYQLESLGLVTRKGNNITPRCELYRQYFSSCLADT</sequence>
<organism evidence="1 2">
    <name type="scientific">Limnofasciculus baicalensis BBK-W-15</name>
    <dbReference type="NCBI Taxonomy" id="2699891"/>
    <lineage>
        <taxon>Bacteria</taxon>
        <taxon>Bacillati</taxon>
        <taxon>Cyanobacteriota</taxon>
        <taxon>Cyanophyceae</taxon>
        <taxon>Coleofasciculales</taxon>
        <taxon>Coleofasciculaceae</taxon>
        <taxon>Limnofasciculus</taxon>
        <taxon>Limnofasciculus baicalensis</taxon>
    </lineage>
</organism>
<dbReference type="Gene3D" id="3.40.50.300">
    <property type="entry name" value="P-loop containing nucleotide triphosphate hydrolases"/>
    <property type="match status" value="1"/>
</dbReference>
<protein>
    <submittedName>
        <fullName evidence="1">AAA-like domain-containing protein</fullName>
    </submittedName>
</protein>
<gene>
    <name evidence="1" type="ORF">NJ959_15355</name>
</gene>